<dbReference type="PROSITE" id="PS00061">
    <property type="entry name" value="ADH_SHORT"/>
    <property type="match status" value="1"/>
</dbReference>
<keyword evidence="2" id="KW-0560">Oxidoreductase</keyword>
<evidence type="ECO:0000313" key="4">
    <source>
        <dbReference type="Proteomes" id="UP000605099"/>
    </source>
</evidence>
<evidence type="ECO:0000256" key="2">
    <source>
        <dbReference type="ARBA" id="ARBA00023002"/>
    </source>
</evidence>
<dbReference type="CDD" id="cd05233">
    <property type="entry name" value="SDR_c"/>
    <property type="match status" value="1"/>
</dbReference>
<dbReference type="PRINTS" id="PR00081">
    <property type="entry name" value="GDHRDH"/>
</dbReference>
<evidence type="ECO:0000313" key="3">
    <source>
        <dbReference type="EMBL" id="GGN51927.1"/>
    </source>
</evidence>
<dbReference type="Proteomes" id="UP000605099">
    <property type="component" value="Unassembled WGS sequence"/>
</dbReference>
<dbReference type="InterPro" id="IPR002347">
    <property type="entry name" value="SDR_fam"/>
</dbReference>
<organism evidence="3 4">
    <name type="scientific">Novosphingobium indicum</name>
    <dbReference type="NCBI Taxonomy" id="462949"/>
    <lineage>
        <taxon>Bacteria</taxon>
        <taxon>Pseudomonadati</taxon>
        <taxon>Pseudomonadota</taxon>
        <taxon>Alphaproteobacteria</taxon>
        <taxon>Sphingomonadales</taxon>
        <taxon>Sphingomonadaceae</taxon>
        <taxon>Novosphingobium</taxon>
    </lineage>
</organism>
<dbReference type="Pfam" id="PF13561">
    <property type="entry name" value="adh_short_C2"/>
    <property type="match status" value="1"/>
</dbReference>
<evidence type="ECO:0000256" key="1">
    <source>
        <dbReference type="ARBA" id="ARBA00006484"/>
    </source>
</evidence>
<protein>
    <recommendedName>
        <fullName evidence="5">Short-chain dehydrogenase</fullName>
    </recommendedName>
</protein>
<proteinExistence type="inferred from homology"/>
<dbReference type="RefSeq" id="WP_188820022.1">
    <property type="nucleotide sequence ID" value="NZ_BMLK01000011.1"/>
</dbReference>
<dbReference type="SUPFAM" id="SSF51735">
    <property type="entry name" value="NAD(P)-binding Rossmann-fold domains"/>
    <property type="match status" value="1"/>
</dbReference>
<accession>A0ABQ2JRV2</accession>
<gene>
    <name evidence="3" type="ORF">GCM10011349_24910</name>
</gene>
<dbReference type="InterPro" id="IPR020904">
    <property type="entry name" value="Sc_DH/Rdtase_CS"/>
</dbReference>
<sequence length="275" mass="28615">MSGNLEGRVAIVTGAGQGIGLETARVLGERGAKVVLADILADRVETAAEGLRSEGMLADAAAFDLTDEGAVAQAVAAIAERHGRIDIVHNNAAFQTSEQRGCDLDVINLSADAWDKAFAVNARGPMLLSKHALPIMIAGGGGSLIHSASGFGLLGEMTLTSYGASKAALINLSRFLATQYGKQGIRSNAIAIGFVLSETAEATTPQAVKDILLDHHLNPELGSPRDIANVVAFLASDESRFINGALIPVDGGFTAHQPTMVDFRRLFEAAGSNQL</sequence>
<dbReference type="EMBL" id="BMLK01000011">
    <property type="protein sequence ID" value="GGN51927.1"/>
    <property type="molecule type" value="Genomic_DNA"/>
</dbReference>
<dbReference type="Gene3D" id="3.40.50.720">
    <property type="entry name" value="NAD(P)-binding Rossmann-like Domain"/>
    <property type="match status" value="1"/>
</dbReference>
<name>A0ABQ2JRV2_9SPHN</name>
<reference evidence="4" key="1">
    <citation type="journal article" date="2019" name="Int. J. Syst. Evol. Microbiol.">
        <title>The Global Catalogue of Microorganisms (GCM) 10K type strain sequencing project: providing services to taxonomists for standard genome sequencing and annotation.</title>
        <authorList>
            <consortium name="The Broad Institute Genomics Platform"/>
            <consortium name="The Broad Institute Genome Sequencing Center for Infectious Disease"/>
            <person name="Wu L."/>
            <person name="Ma J."/>
        </authorList>
    </citation>
    <scope>NUCLEOTIDE SEQUENCE [LARGE SCALE GENOMIC DNA]</scope>
    <source>
        <strain evidence="4">CGMCC 1.6784</strain>
    </source>
</reference>
<dbReference type="PANTHER" id="PTHR43669:SF8">
    <property type="entry name" value="SHORT-CHAIN TYPE DEHYDROGENASE_REDUCTASE-RELATED"/>
    <property type="match status" value="1"/>
</dbReference>
<comment type="caution">
    <text evidence="3">The sequence shown here is derived from an EMBL/GenBank/DDBJ whole genome shotgun (WGS) entry which is preliminary data.</text>
</comment>
<keyword evidence="4" id="KW-1185">Reference proteome</keyword>
<dbReference type="InterPro" id="IPR036291">
    <property type="entry name" value="NAD(P)-bd_dom_sf"/>
</dbReference>
<comment type="similarity">
    <text evidence="1">Belongs to the short-chain dehydrogenases/reductases (SDR) family.</text>
</comment>
<evidence type="ECO:0008006" key="5">
    <source>
        <dbReference type="Google" id="ProtNLM"/>
    </source>
</evidence>
<dbReference type="PANTHER" id="PTHR43669">
    <property type="entry name" value="5-KETO-D-GLUCONATE 5-REDUCTASE"/>
    <property type="match status" value="1"/>
</dbReference>